<proteinExistence type="predicted"/>
<evidence type="ECO:0000313" key="1">
    <source>
        <dbReference type="EMBL" id="EFK96366.1"/>
    </source>
</evidence>
<protein>
    <submittedName>
        <fullName evidence="1">Uncharacterized protein</fullName>
    </submittedName>
</protein>
<gene>
    <name evidence="1" type="ORF">LDC_1598</name>
</gene>
<reference evidence="1" key="1">
    <citation type="submission" date="2010-07" db="EMBL/GenBank/DDBJ databases">
        <authorList>
            <consortium name="CONSOLIDER consortium CSD2007-00005"/>
            <person name="Guazzaroni M.-E."/>
            <person name="Richter M."/>
            <person name="Garcia-Salamanca A."/>
            <person name="Yarza P."/>
            <person name="Ferrer M."/>
        </authorList>
    </citation>
    <scope>NUCLEOTIDE SEQUENCE</scope>
</reference>
<accession>D9PJ89</accession>
<dbReference type="EMBL" id="ADZX01000504">
    <property type="protein sequence ID" value="EFK96366.1"/>
    <property type="molecule type" value="Genomic_DNA"/>
</dbReference>
<name>D9PJ89_9ZZZZ</name>
<dbReference type="AlphaFoldDB" id="D9PJ89"/>
<reference evidence="1" key="2">
    <citation type="journal article" date="2011" name="Microb. Ecol.">
        <title>Taxonomic and Functional Metagenomic Profiling of the Microbial Community in the Anoxic Sediment of a Sub-saline Shallow Lake (Laguna de Carrizo, Central Spain).</title>
        <authorList>
            <person name="Ferrer M."/>
            <person name="Guazzaroni M.E."/>
            <person name="Richter M."/>
            <person name="Garcia-Salamanca A."/>
            <person name="Yarza P."/>
            <person name="Suarez-Suarez A."/>
            <person name="Solano J."/>
            <person name="Alcaide M."/>
            <person name="van Dillewijn P."/>
            <person name="Molina-Henares M.A."/>
            <person name="Lopez-Cortes N."/>
            <person name="Al-Ramahi Y."/>
            <person name="Guerrero C."/>
            <person name="Acosta A."/>
            <person name="de Eugenio L.I."/>
            <person name="Martinez V."/>
            <person name="Marques S."/>
            <person name="Rojo F."/>
            <person name="Santero E."/>
            <person name="Genilloud O."/>
            <person name="Perez-Perez J."/>
            <person name="Rossello-Mora R."/>
            <person name="Ramos J.L."/>
        </authorList>
    </citation>
    <scope>NUCLEOTIDE SEQUENCE</scope>
</reference>
<comment type="caution">
    <text evidence="1">The sequence shown here is derived from an EMBL/GenBank/DDBJ whole genome shotgun (WGS) entry which is preliminary data.</text>
</comment>
<organism evidence="1">
    <name type="scientific">sediment metagenome</name>
    <dbReference type="NCBI Taxonomy" id="749907"/>
    <lineage>
        <taxon>unclassified sequences</taxon>
        <taxon>metagenomes</taxon>
        <taxon>ecological metagenomes</taxon>
    </lineage>
</organism>
<sequence>MKPRSHLVGTEKSRFTKPLFSTIFVIRPFLLPSSAITEPSYQAGTITDTFSIGSIFLPFSSCIITSGAQT</sequence>